<comment type="caution">
    <text evidence="4">The sequence shown here is derived from an EMBL/GenBank/DDBJ whole genome shotgun (WGS) entry which is preliminary data.</text>
</comment>
<evidence type="ECO:0000256" key="1">
    <source>
        <dbReference type="ARBA" id="ARBA00022574"/>
    </source>
</evidence>
<dbReference type="InterPro" id="IPR036322">
    <property type="entry name" value="WD40_repeat_dom_sf"/>
</dbReference>
<dbReference type="AlphaFoldDB" id="A0AAN8UWV5"/>
<keyword evidence="5" id="KW-1185">Reference proteome</keyword>
<reference evidence="4 5" key="1">
    <citation type="submission" date="2023-12" db="EMBL/GenBank/DDBJ databases">
        <title>A high-quality genome assembly for Dillenia turbinata (Dilleniales).</title>
        <authorList>
            <person name="Chanderbali A."/>
        </authorList>
    </citation>
    <scope>NUCLEOTIDE SEQUENCE [LARGE SCALE GENOMIC DNA]</scope>
    <source>
        <strain evidence="4">LSX21</strain>
        <tissue evidence="4">Leaf</tissue>
    </source>
</reference>
<keyword evidence="2" id="KW-0677">Repeat</keyword>
<dbReference type="InterPro" id="IPR052254">
    <property type="entry name" value="CUL4-DDB1_E3_ligase_receptor"/>
</dbReference>
<accession>A0AAN8UWV5</accession>
<evidence type="ECO:0000256" key="2">
    <source>
        <dbReference type="ARBA" id="ARBA00022737"/>
    </source>
</evidence>
<feature type="region of interest" description="Disordered" evidence="3">
    <location>
        <begin position="20"/>
        <end position="54"/>
    </location>
</feature>
<protein>
    <submittedName>
        <fullName evidence="4">Uncharacterized protein</fullName>
    </submittedName>
</protein>
<sequence length="515" mass="56898">MPQELPGFYYDAEKNRYFPIKGPIPGSASSRSKPPPNPISKPQLQPQHAGNIQRRMKTKTAKLLHVRELGGTINTSSKRICNFQEEYLKTRASQPMVWKYQGTDRIADSALGQMRIDIQTPEGQRETEILLTGGMNGSLSLLEVEEVGQCFDYGVNCAPDRVWPPLLGAQAEGSQMPGYILQLLGGSVFMPSSVSSIKVSGNHSPCTPDNGFTIRQALITTLGSETSGGSVNFWNLAEPLDFSPAISVIRHTLKGVASFSCTIWTADCNFNEGTNLGASLVDLETGLTSWFFRTKSDVLSQQLDQSGNIVLCGLRNGALVTVDVRQRQEGTHATLRRHQISYPSSKIPKSLNRAASNSTSKWFEVKGSVYSSRNIFMPSSISCLAPLQFYGPYFLASSMDGSMRLYDHRLMQRGAVQSYEGNVNSHTRLQFAVDPFERFVLSGGEDCKTRLWSLRSGKMLFEEKISDSICSAVDWPSIKRQGISPSNDIYGQGQNHGSDAWLGSKEGLYRLHCYE</sequence>
<evidence type="ECO:0000313" key="4">
    <source>
        <dbReference type="EMBL" id="KAK6916947.1"/>
    </source>
</evidence>
<proteinExistence type="predicted"/>
<dbReference type="InterPro" id="IPR015943">
    <property type="entry name" value="WD40/YVTN_repeat-like_dom_sf"/>
</dbReference>
<dbReference type="SUPFAM" id="SSF50978">
    <property type="entry name" value="WD40 repeat-like"/>
    <property type="match status" value="1"/>
</dbReference>
<organism evidence="4 5">
    <name type="scientific">Dillenia turbinata</name>
    <dbReference type="NCBI Taxonomy" id="194707"/>
    <lineage>
        <taxon>Eukaryota</taxon>
        <taxon>Viridiplantae</taxon>
        <taxon>Streptophyta</taxon>
        <taxon>Embryophyta</taxon>
        <taxon>Tracheophyta</taxon>
        <taxon>Spermatophyta</taxon>
        <taxon>Magnoliopsida</taxon>
        <taxon>eudicotyledons</taxon>
        <taxon>Gunneridae</taxon>
        <taxon>Pentapetalae</taxon>
        <taxon>Dilleniales</taxon>
        <taxon>Dilleniaceae</taxon>
        <taxon>Dillenia</taxon>
    </lineage>
</organism>
<dbReference type="Gene3D" id="2.130.10.10">
    <property type="entry name" value="YVTN repeat-like/Quinoprotein amine dehydrogenase"/>
    <property type="match status" value="1"/>
</dbReference>
<dbReference type="PANTHER" id="PTHR44472:SF1">
    <property type="entry name" value="DDB1 AND CUL4 ASSOCIATED FACTOR 4"/>
    <property type="match status" value="1"/>
</dbReference>
<evidence type="ECO:0000256" key="3">
    <source>
        <dbReference type="SAM" id="MobiDB-lite"/>
    </source>
</evidence>
<feature type="compositionally biased region" description="Polar residues" evidence="3">
    <location>
        <begin position="40"/>
        <end position="50"/>
    </location>
</feature>
<evidence type="ECO:0000313" key="5">
    <source>
        <dbReference type="Proteomes" id="UP001370490"/>
    </source>
</evidence>
<dbReference type="EMBL" id="JBAMMX010000023">
    <property type="protein sequence ID" value="KAK6916947.1"/>
    <property type="molecule type" value="Genomic_DNA"/>
</dbReference>
<gene>
    <name evidence="4" type="ORF">RJ641_017698</name>
</gene>
<name>A0AAN8UWV5_9MAGN</name>
<dbReference type="Pfam" id="PF00400">
    <property type="entry name" value="WD40"/>
    <property type="match status" value="2"/>
</dbReference>
<keyword evidence="1" id="KW-0853">WD repeat</keyword>
<dbReference type="InterPro" id="IPR001680">
    <property type="entry name" value="WD40_rpt"/>
</dbReference>
<dbReference type="Proteomes" id="UP001370490">
    <property type="component" value="Unassembled WGS sequence"/>
</dbReference>
<dbReference type="PANTHER" id="PTHR44472">
    <property type="entry name" value="DDB1- AND CUL4-ASSOCIATED FACTOR 4-RELATED"/>
    <property type="match status" value="1"/>
</dbReference>